<reference evidence="2" key="1">
    <citation type="journal article" date="2016" name="Front. Microbiol.">
        <title>Genome Sequence of the Piezophilic, Mesophilic Sulfate-Reducing Bacterium Desulfovibrio indicus J2T.</title>
        <authorList>
            <person name="Cao J."/>
            <person name="Maignien L."/>
            <person name="Shao Z."/>
            <person name="Alain K."/>
            <person name="Jebbar M."/>
        </authorList>
    </citation>
    <scope>NUCLEOTIDE SEQUENCE</scope>
    <source>
        <strain evidence="2">DSM 16372</strain>
    </source>
</reference>
<evidence type="ECO:0008006" key="4">
    <source>
        <dbReference type="Google" id="ProtNLM"/>
    </source>
</evidence>
<organism evidence="2 3">
    <name type="scientific">Methylobacterium hispanicum</name>
    <dbReference type="NCBI Taxonomy" id="270350"/>
    <lineage>
        <taxon>Bacteria</taxon>
        <taxon>Pseudomonadati</taxon>
        <taxon>Pseudomonadota</taxon>
        <taxon>Alphaproteobacteria</taxon>
        <taxon>Hyphomicrobiales</taxon>
        <taxon>Methylobacteriaceae</taxon>
        <taxon>Methylobacterium</taxon>
    </lineage>
</organism>
<dbReference type="Proteomes" id="UP001055247">
    <property type="component" value="Unassembled WGS sequence"/>
</dbReference>
<dbReference type="AlphaFoldDB" id="A0AAV4ZQ28"/>
<accession>A0AAV4ZQ28</accession>
<keyword evidence="3" id="KW-1185">Reference proteome</keyword>
<reference evidence="2" key="2">
    <citation type="submission" date="2021-08" db="EMBL/GenBank/DDBJ databases">
        <authorList>
            <person name="Tani A."/>
            <person name="Ola A."/>
            <person name="Ogura Y."/>
            <person name="Katsura K."/>
            <person name="Hayashi T."/>
        </authorList>
    </citation>
    <scope>NUCLEOTIDE SEQUENCE</scope>
    <source>
        <strain evidence="2">DSM 16372</strain>
    </source>
</reference>
<protein>
    <recommendedName>
        <fullName evidence="4">UrcA family protein</fullName>
    </recommendedName>
</protein>
<feature type="signal peptide" evidence="1">
    <location>
        <begin position="1"/>
        <end position="25"/>
    </location>
</feature>
<dbReference type="EMBL" id="BPQO01000020">
    <property type="protein sequence ID" value="GJD90650.1"/>
    <property type="molecule type" value="Genomic_DNA"/>
</dbReference>
<evidence type="ECO:0000313" key="3">
    <source>
        <dbReference type="Proteomes" id="UP001055247"/>
    </source>
</evidence>
<sequence>MSETVPRMKTRTLAAMTALTFSAWAAPATADRFRTYEATLARLTNVALGCVESEGATACRGDIQDVRDVLLTRMSRPRAEA</sequence>
<proteinExistence type="predicted"/>
<name>A0AAV4ZQ28_9HYPH</name>
<gene>
    <name evidence="2" type="ORF">BHAOGJBA_4192</name>
</gene>
<feature type="chain" id="PRO_5043360581" description="UrcA family protein" evidence="1">
    <location>
        <begin position="26"/>
        <end position="81"/>
    </location>
</feature>
<evidence type="ECO:0000313" key="2">
    <source>
        <dbReference type="EMBL" id="GJD90650.1"/>
    </source>
</evidence>
<comment type="caution">
    <text evidence="2">The sequence shown here is derived from an EMBL/GenBank/DDBJ whole genome shotgun (WGS) entry which is preliminary data.</text>
</comment>
<evidence type="ECO:0000256" key="1">
    <source>
        <dbReference type="SAM" id="SignalP"/>
    </source>
</evidence>
<keyword evidence="1" id="KW-0732">Signal</keyword>